<dbReference type="CDD" id="cd01948">
    <property type="entry name" value="EAL"/>
    <property type="match status" value="1"/>
</dbReference>
<dbReference type="Gene3D" id="3.30.450.20">
    <property type="entry name" value="PAS domain"/>
    <property type="match status" value="1"/>
</dbReference>
<dbReference type="Gene3D" id="3.30.450.40">
    <property type="match status" value="1"/>
</dbReference>
<dbReference type="Pfam" id="PF00563">
    <property type="entry name" value="EAL"/>
    <property type="match status" value="1"/>
</dbReference>
<dbReference type="OrthoDB" id="9804951at2"/>
<dbReference type="PROSITE" id="PS50883">
    <property type="entry name" value="EAL"/>
    <property type="match status" value="1"/>
</dbReference>
<dbReference type="SUPFAM" id="SSF55781">
    <property type="entry name" value="GAF domain-like"/>
    <property type="match status" value="1"/>
</dbReference>
<dbReference type="InterPro" id="IPR052155">
    <property type="entry name" value="Biofilm_reg_signaling"/>
</dbReference>
<sequence>MTCEQEPEDGPTALVRAVGAAVDRSAVPVLLVRADGRVVRANPAARLRLGDVAASADRAWTLELPGRAGPQDSPAIVRAGGTWFGRAELVQSTGKRVPVSTSAFAVHDRDEDPLIVATLRTPELTLDPPRGASDEIQAVLRASRDAEERHDRLAELSRLALRGRMGDLLAASADTVAYLLGARLATISRVHADPTTIETVATTDGGDSPLARGSDTVPAFVGTTGTPLLWRGETLDHRIDADALRNAGFENAVAVPIEGGGRPWGVLAVFGVDPGRPADGTAAPVAPVAGSDAIPEPSVLDEVADIVGAAVHRVGVERELRYRSLRDPLTGLPNRALAHDRIGSAVERGLVAGSCTAVMLIDLDDFKSINDGLGHEAGDTALVAVATRLARASRPGDTVARLGGDEFVVVCENLRDEDDAVAAAAVYGDAVRAPVSVEGNDLVITASIGVAVTTTDVPVNELVRRADVAMYRAKDTGRGHVALFDRDDRDHRRLQLALSADLRAALESRYLTLAYQPIFDIGTGRITAVEALARWEHPTLGSVSPETFVAIAERTGQIDRLGLWALHSACRQAAEWQSIADVGVRVNVSALQLRRPGFVSAVARVLAETGLPVGRLGLEITETVWLADTAQVRDALTELHRMGVSILLDDLGSGHSSVTYLNRYPVIEAFKIDQSYIQAMPGKRPEAIVSAIVSLAHAFDVTVVGEGVETQAQFDRLRESGCDLAQGFWLAEPTDAATMTDMLRERRAG</sequence>
<dbReference type="InterPro" id="IPR001633">
    <property type="entry name" value="EAL_dom"/>
</dbReference>
<proteinExistence type="predicted"/>
<accession>A0A1I0SJY2</accession>
<dbReference type="AlphaFoldDB" id="A0A1I0SJY2"/>
<dbReference type="SUPFAM" id="SSF141868">
    <property type="entry name" value="EAL domain-like"/>
    <property type="match status" value="1"/>
</dbReference>
<dbReference type="PANTHER" id="PTHR44757">
    <property type="entry name" value="DIGUANYLATE CYCLASE DGCP"/>
    <property type="match status" value="1"/>
</dbReference>
<dbReference type="SMART" id="SM00267">
    <property type="entry name" value="GGDEF"/>
    <property type="match status" value="1"/>
</dbReference>
<dbReference type="SUPFAM" id="SSF55785">
    <property type="entry name" value="PYP-like sensor domain (PAS domain)"/>
    <property type="match status" value="1"/>
</dbReference>
<dbReference type="InterPro" id="IPR029016">
    <property type="entry name" value="GAF-like_dom_sf"/>
</dbReference>
<evidence type="ECO:0000313" key="4">
    <source>
        <dbReference type="Proteomes" id="UP000182054"/>
    </source>
</evidence>
<dbReference type="InterPro" id="IPR035965">
    <property type="entry name" value="PAS-like_dom_sf"/>
</dbReference>
<dbReference type="InterPro" id="IPR000160">
    <property type="entry name" value="GGDEF_dom"/>
</dbReference>
<evidence type="ECO:0000259" key="2">
    <source>
        <dbReference type="PROSITE" id="PS50887"/>
    </source>
</evidence>
<dbReference type="PANTHER" id="PTHR44757:SF2">
    <property type="entry name" value="BIOFILM ARCHITECTURE MAINTENANCE PROTEIN MBAA"/>
    <property type="match status" value="1"/>
</dbReference>
<reference evidence="3 4" key="1">
    <citation type="submission" date="2016-10" db="EMBL/GenBank/DDBJ databases">
        <authorList>
            <person name="de Groot N.N."/>
        </authorList>
    </citation>
    <scope>NUCLEOTIDE SEQUENCE [LARGE SCALE GENOMIC DNA]</scope>
    <source>
        <strain evidence="3 4">DSM 44908</strain>
    </source>
</reference>
<dbReference type="NCBIfam" id="TIGR00254">
    <property type="entry name" value="GGDEF"/>
    <property type="match status" value="1"/>
</dbReference>
<dbReference type="SMART" id="SM00052">
    <property type="entry name" value="EAL"/>
    <property type="match status" value="1"/>
</dbReference>
<dbReference type="InterPro" id="IPR043128">
    <property type="entry name" value="Rev_trsase/Diguanyl_cyclase"/>
</dbReference>
<dbReference type="SMART" id="SM00065">
    <property type="entry name" value="GAF"/>
    <property type="match status" value="1"/>
</dbReference>
<dbReference type="Pfam" id="PF00990">
    <property type="entry name" value="GGDEF"/>
    <property type="match status" value="1"/>
</dbReference>
<feature type="domain" description="GGDEF" evidence="2">
    <location>
        <begin position="354"/>
        <end position="486"/>
    </location>
</feature>
<feature type="domain" description="EAL" evidence="1">
    <location>
        <begin position="495"/>
        <end position="747"/>
    </location>
</feature>
<dbReference type="CDD" id="cd01949">
    <property type="entry name" value="GGDEF"/>
    <property type="match status" value="1"/>
</dbReference>
<gene>
    <name evidence="3" type="ORF">SAMN05444374_101243</name>
</gene>
<dbReference type="GeneID" id="85484307"/>
<dbReference type="InterPro" id="IPR003018">
    <property type="entry name" value="GAF"/>
</dbReference>
<evidence type="ECO:0000259" key="1">
    <source>
        <dbReference type="PROSITE" id="PS50883"/>
    </source>
</evidence>
<dbReference type="EMBL" id="FOJN01000001">
    <property type="protein sequence ID" value="SFA39066.1"/>
    <property type="molecule type" value="Genomic_DNA"/>
</dbReference>
<dbReference type="PROSITE" id="PS50887">
    <property type="entry name" value="GGDEF"/>
    <property type="match status" value="1"/>
</dbReference>
<dbReference type="Gene3D" id="3.20.20.450">
    <property type="entry name" value="EAL domain"/>
    <property type="match status" value="1"/>
</dbReference>
<dbReference type="SUPFAM" id="SSF55073">
    <property type="entry name" value="Nucleotide cyclase"/>
    <property type="match status" value="1"/>
</dbReference>
<dbReference type="Proteomes" id="UP000182054">
    <property type="component" value="Unassembled WGS sequence"/>
</dbReference>
<dbReference type="Gene3D" id="3.30.70.270">
    <property type="match status" value="1"/>
</dbReference>
<dbReference type="InterPro" id="IPR035919">
    <property type="entry name" value="EAL_sf"/>
</dbReference>
<dbReference type="InterPro" id="IPR029787">
    <property type="entry name" value="Nucleotide_cyclase"/>
</dbReference>
<dbReference type="RefSeq" id="WP_082894944.1">
    <property type="nucleotide sequence ID" value="NZ_FOJN01000001.1"/>
</dbReference>
<name>A0A1I0SJY2_9NOCA</name>
<organism evidence="3 4">
    <name type="scientific">Rhodococcoides kroppenstedtii</name>
    <dbReference type="NCBI Taxonomy" id="293050"/>
    <lineage>
        <taxon>Bacteria</taxon>
        <taxon>Bacillati</taxon>
        <taxon>Actinomycetota</taxon>
        <taxon>Actinomycetes</taxon>
        <taxon>Mycobacteriales</taxon>
        <taxon>Nocardiaceae</taxon>
        <taxon>Rhodococcoides</taxon>
    </lineage>
</organism>
<protein>
    <submittedName>
        <fullName evidence="3">Diguanylate cyclase (GGDEF) domain-containing protein</fullName>
    </submittedName>
</protein>
<evidence type="ECO:0000313" key="3">
    <source>
        <dbReference type="EMBL" id="SFA39066.1"/>
    </source>
</evidence>